<dbReference type="EMBL" id="SMKO01000344">
    <property type="protein sequence ID" value="TDC84275.1"/>
    <property type="molecule type" value="Genomic_DNA"/>
</dbReference>
<sequence>MNLQAAQDHLQATGFYLLDDQDATGQDRLQVLDRNWLVVRQTPAAGKRVTTDTLITLHAKKIGE</sequence>
<evidence type="ECO:0008006" key="3">
    <source>
        <dbReference type="Google" id="ProtNLM"/>
    </source>
</evidence>
<protein>
    <recommendedName>
        <fullName evidence="3">PASTA domain-containing protein</fullName>
    </recommendedName>
</protein>
<accession>A0A4V2Y5H4</accession>
<dbReference type="AlphaFoldDB" id="A0A4V2Y5H4"/>
<organism evidence="1 2">
    <name type="scientific">Nonomuraea deserti</name>
    <dbReference type="NCBI Taxonomy" id="1848322"/>
    <lineage>
        <taxon>Bacteria</taxon>
        <taxon>Bacillati</taxon>
        <taxon>Actinomycetota</taxon>
        <taxon>Actinomycetes</taxon>
        <taxon>Streptosporangiales</taxon>
        <taxon>Streptosporangiaceae</taxon>
        <taxon>Nonomuraea</taxon>
    </lineage>
</organism>
<keyword evidence="2" id="KW-1185">Reference proteome</keyword>
<proteinExistence type="predicted"/>
<comment type="caution">
    <text evidence="1">The sequence shown here is derived from an EMBL/GenBank/DDBJ whole genome shotgun (WGS) entry which is preliminary data.</text>
</comment>
<evidence type="ECO:0000313" key="1">
    <source>
        <dbReference type="EMBL" id="TDC84275.1"/>
    </source>
</evidence>
<gene>
    <name evidence="1" type="ORF">E1292_49540</name>
</gene>
<dbReference type="Proteomes" id="UP000295258">
    <property type="component" value="Unassembled WGS sequence"/>
</dbReference>
<name>A0A4V2Y5H4_9ACTN</name>
<dbReference type="Gene3D" id="3.30.10.20">
    <property type="match status" value="1"/>
</dbReference>
<evidence type="ECO:0000313" key="2">
    <source>
        <dbReference type="Proteomes" id="UP000295258"/>
    </source>
</evidence>
<reference evidence="1 2" key="1">
    <citation type="submission" date="2019-03" db="EMBL/GenBank/DDBJ databases">
        <title>Draft genome sequences of novel Actinobacteria.</title>
        <authorList>
            <person name="Sahin N."/>
            <person name="Ay H."/>
            <person name="Saygin H."/>
        </authorList>
    </citation>
    <scope>NUCLEOTIDE SEQUENCE [LARGE SCALE GENOMIC DNA]</scope>
    <source>
        <strain evidence="1 2">KC310</strain>
    </source>
</reference>